<dbReference type="AlphaFoldDB" id="A0A139XGY1"/>
<evidence type="ECO:0000313" key="1">
    <source>
        <dbReference type="EMBL" id="KYC43950.1"/>
    </source>
</evidence>
<gene>
    <name evidence="1" type="ORF">WA1_02040</name>
</gene>
<dbReference type="RefSeq" id="WP_017741230.1">
    <property type="nucleotide sequence ID" value="NZ_KQ976354.1"/>
</dbReference>
<evidence type="ECO:0000313" key="2">
    <source>
        <dbReference type="Proteomes" id="UP000076925"/>
    </source>
</evidence>
<reference evidence="1 2" key="1">
    <citation type="journal article" date="2013" name="Genome Biol. Evol.">
        <title>Genomes of Stigonematalean cyanobacteria (subsection V) and the evolution of oxygenic photosynthesis from prokaryotes to plastids.</title>
        <authorList>
            <person name="Dagan T."/>
            <person name="Roettger M."/>
            <person name="Stucken K."/>
            <person name="Landan G."/>
            <person name="Koch R."/>
            <person name="Major P."/>
            <person name="Gould S.B."/>
            <person name="Goremykin V.V."/>
            <person name="Rippka R."/>
            <person name="Tandeau de Marsac N."/>
            <person name="Gugger M."/>
            <person name="Lockhart P.J."/>
            <person name="Allen J.F."/>
            <person name="Brune I."/>
            <person name="Maus I."/>
            <person name="Puhler A."/>
            <person name="Martin W.F."/>
        </authorList>
    </citation>
    <scope>NUCLEOTIDE SEQUENCE [LARGE SCALE GENOMIC DNA]</scope>
    <source>
        <strain evidence="1 2">PCC 7110</strain>
    </source>
</reference>
<accession>A0A139XGY1</accession>
<protein>
    <submittedName>
        <fullName evidence="1">Uncharacterized protein</fullName>
    </submittedName>
</protein>
<dbReference type="EMBL" id="ANNX02000012">
    <property type="protein sequence ID" value="KYC43950.1"/>
    <property type="molecule type" value="Genomic_DNA"/>
</dbReference>
<dbReference type="Proteomes" id="UP000076925">
    <property type="component" value="Unassembled WGS sequence"/>
</dbReference>
<sequence length="92" mass="10383">MNFTQYDRVYLYSYELPNDALGQLYHQNANAIKHTLQIRNSSILAHGLRPVSNTDYNQNLSKVIIPFIQNGIAAVIPPHSQQPVQFPSSLST</sequence>
<name>A0A139XGY1_9CYAN</name>
<dbReference type="Pfam" id="PF09670">
    <property type="entry name" value="Cas_Cas02710"/>
    <property type="match status" value="1"/>
</dbReference>
<dbReference type="OrthoDB" id="9770049at2"/>
<organism evidence="1 2">
    <name type="scientific">Scytonema hofmannii PCC 7110</name>
    <dbReference type="NCBI Taxonomy" id="128403"/>
    <lineage>
        <taxon>Bacteria</taxon>
        <taxon>Bacillati</taxon>
        <taxon>Cyanobacteriota</taxon>
        <taxon>Cyanophyceae</taxon>
        <taxon>Nostocales</taxon>
        <taxon>Scytonemataceae</taxon>
        <taxon>Scytonema</taxon>
    </lineage>
</organism>
<comment type="caution">
    <text evidence="1">The sequence shown here is derived from an EMBL/GenBank/DDBJ whole genome shotgun (WGS) entry which is preliminary data.</text>
</comment>
<keyword evidence="2" id="KW-1185">Reference proteome</keyword>
<dbReference type="STRING" id="128403.WA1_02040"/>
<proteinExistence type="predicted"/>